<dbReference type="GeneTree" id="ENSGT00940000160929"/>
<dbReference type="Gene3D" id="2.60.120.260">
    <property type="entry name" value="Galactose-binding domain-like"/>
    <property type="match status" value="1"/>
</dbReference>
<dbReference type="PANTHER" id="PTHR12125:SF11">
    <property type="entry name" value="F-BOX ONLY PROTEIN 2"/>
    <property type="match status" value="1"/>
</dbReference>
<dbReference type="FunFam" id="2.60.120.260:FF:000012">
    <property type="entry name" value="F-box only protein 2"/>
    <property type="match status" value="1"/>
</dbReference>
<dbReference type="PROSITE" id="PS51114">
    <property type="entry name" value="FBA"/>
    <property type="match status" value="1"/>
</dbReference>
<name>A0A8C5QDG1_9ANUR</name>
<dbReference type="FunFam" id="1.20.1280.50:FF:000002">
    <property type="entry name" value="F-box only protein 44"/>
    <property type="match status" value="1"/>
</dbReference>
<evidence type="ECO:0000259" key="3">
    <source>
        <dbReference type="PROSITE" id="PS51114"/>
    </source>
</evidence>
<dbReference type="Pfam" id="PF12937">
    <property type="entry name" value="F-box-like"/>
    <property type="match status" value="1"/>
</dbReference>
<dbReference type="SMART" id="SM01198">
    <property type="entry name" value="FBA"/>
    <property type="match status" value="1"/>
</dbReference>
<dbReference type="InterPro" id="IPR001810">
    <property type="entry name" value="F-box_dom"/>
</dbReference>
<dbReference type="SUPFAM" id="SSF49785">
    <property type="entry name" value="Galactose-binding domain-like"/>
    <property type="match status" value="1"/>
</dbReference>
<dbReference type="InterPro" id="IPR007397">
    <property type="entry name" value="F-box-assoc_dom"/>
</dbReference>
<reference evidence="4" key="2">
    <citation type="submission" date="2025-09" db="UniProtKB">
        <authorList>
            <consortium name="Ensembl"/>
        </authorList>
    </citation>
    <scope>IDENTIFICATION</scope>
</reference>
<proteinExistence type="predicted"/>
<dbReference type="InterPro" id="IPR036047">
    <property type="entry name" value="F-box-like_dom_sf"/>
</dbReference>
<protein>
    <submittedName>
        <fullName evidence="4">F-box protein 2</fullName>
    </submittedName>
</protein>
<dbReference type="GO" id="GO:0061630">
    <property type="term" value="F:ubiquitin protein ligase activity"/>
    <property type="evidence" value="ECO:0007669"/>
    <property type="project" value="TreeGrafter"/>
</dbReference>
<dbReference type="GO" id="GO:0019005">
    <property type="term" value="C:SCF ubiquitin ligase complex"/>
    <property type="evidence" value="ECO:0007669"/>
    <property type="project" value="TreeGrafter"/>
</dbReference>
<dbReference type="Gene3D" id="1.20.1280.50">
    <property type="match status" value="1"/>
</dbReference>
<evidence type="ECO:0000313" key="5">
    <source>
        <dbReference type="Proteomes" id="UP000694569"/>
    </source>
</evidence>
<keyword evidence="1" id="KW-0833">Ubl conjugation pathway</keyword>
<dbReference type="SUPFAM" id="SSF81383">
    <property type="entry name" value="F-box domain"/>
    <property type="match status" value="1"/>
</dbReference>
<accession>A0A8C5QDG1</accession>
<dbReference type="InterPro" id="IPR039752">
    <property type="entry name" value="F-box_only"/>
</dbReference>
<sequence length="296" mass="34016">MESVPDDVLVRILAGLPAEELVLVCRLVCNQWKNIVDGADLWQMKCHQEGFDEMETGNWKTVYFLKKRKKNLIKNPCGEEGFEFWDEIQNEGDGWNIEELPGDCGMEFPTEGVQKYYASSFEWCSKSQLIDLLQEGYCEELMDVEQPHIMINDWYAARSDAGCLYELCVQLLSDTRDVMTEYKSEIITIPQDTDGGWNQLSHTFSGYGPGVRFIRFQHGGQDAVYWKGWFGVRVTNSSKIFVFSERLFSSFDTFQVHSKNPKIFRFGSENVSDLTFSDPKIFGNSAASENTNREIL</sequence>
<dbReference type="Pfam" id="PF04300">
    <property type="entry name" value="FBA"/>
    <property type="match status" value="1"/>
</dbReference>
<dbReference type="AlphaFoldDB" id="A0A8C5QDG1"/>
<keyword evidence="5" id="KW-1185">Reference proteome</keyword>
<dbReference type="Ensembl" id="ENSLLET00000037560.1">
    <property type="protein sequence ID" value="ENSLLEP00000036162.1"/>
    <property type="gene ID" value="ENSLLEG00000022785.1"/>
</dbReference>
<dbReference type="Proteomes" id="UP000694569">
    <property type="component" value="Unplaced"/>
</dbReference>
<dbReference type="InterPro" id="IPR008979">
    <property type="entry name" value="Galactose-bd-like_sf"/>
</dbReference>
<dbReference type="GO" id="GO:0036503">
    <property type="term" value="P:ERAD pathway"/>
    <property type="evidence" value="ECO:0007669"/>
    <property type="project" value="TreeGrafter"/>
</dbReference>
<dbReference type="GO" id="GO:0005737">
    <property type="term" value="C:cytoplasm"/>
    <property type="evidence" value="ECO:0007669"/>
    <property type="project" value="UniProtKB-ARBA"/>
</dbReference>
<feature type="domain" description="FBA" evidence="3">
    <location>
        <begin position="62"/>
        <end position="243"/>
    </location>
</feature>
<dbReference type="PROSITE" id="PS50181">
    <property type="entry name" value="FBOX"/>
    <property type="match status" value="1"/>
</dbReference>
<dbReference type="GO" id="GO:0031146">
    <property type="term" value="P:SCF-dependent proteasomal ubiquitin-dependent protein catabolic process"/>
    <property type="evidence" value="ECO:0007669"/>
    <property type="project" value="TreeGrafter"/>
</dbReference>
<organism evidence="4 5">
    <name type="scientific">Leptobrachium leishanense</name>
    <name type="common">Leishan spiny toad</name>
    <dbReference type="NCBI Taxonomy" id="445787"/>
    <lineage>
        <taxon>Eukaryota</taxon>
        <taxon>Metazoa</taxon>
        <taxon>Chordata</taxon>
        <taxon>Craniata</taxon>
        <taxon>Vertebrata</taxon>
        <taxon>Euteleostomi</taxon>
        <taxon>Amphibia</taxon>
        <taxon>Batrachia</taxon>
        <taxon>Anura</taxon>
        <taxon>Pelobatoidea</taxon>
        <taxon>Megophryidae</taxon>
        <taxon>Leptobrachium</taxon>
    </lineage>
</organism>
<evidence type="ECO:0000259" key="2">
    <source>
        <dbReference type="PROSITE" id="PS50181"/>
    </source>
</evidence>
<dbReference type="OrthoDB" id="1107553at2759"/>
<evidence type="ECO:0000313" key="4">
    <source>
        <dbReference type="Ensembl" id="ENSLLEP00000036162.1"/>
    </source>
</evidence>
<evidence type="ECO:0000256" key="1">
    <source>
        <dbReference type="ARBA" id="ARBA00022786"/>
    </source>
</evidence>
<feature type="domain" description="F-box" evidence="2">
    <location>
        <begin position="1"/>
        <end position="45"/>
    </location>
</feature>
<gene>
    <name evidence="4" type="primary">FBXO2</name>
</gene>
<dbReference type="PANTHER" id="PTHR12125">
    <property type="entry name" value="F-BOX ONLY PROTEIN 6-LIKE PROTEIN"/>
    <property type="match status" value="1"/>
</dbReference>
<dbReference type="GO" id="GO:0006516">
    <property type="term" value="P:glycoprotein catabolic process"/>
    <property type="evidence" value="ECO:0007669"/>
    <property type="project" value="TreeGrafter"/>
</dbReference>
<reference evidence="4" key="1">
    <citation type="submission" date="2025-08" db="UniProtKB">
        <authorList>
            <consortium name="Ensembl"/>
        </authorList>
    </citation>
    <scope>IDENTIFICATION</scope>
</reference>